<dbReference type="HAMAP" id="MF_01368">
    <property type="entry name" value="Ribosomal_bL17"/>
    <property type="match status" value="1"/>
</dbReference>
<dbReference type="PROSITE" id="PS01167">
    <property type="entry name" value="RIBOSOMAL_L17"/>
    <property type="match status" value="1"/>
</dbReference>
<gene>
    <name evidence="4" type="primary">rplQ</name>
    <name evidence="6" type="ORF">COT67_02195</name>
</gene>
<dbReference type="SUPFAM" id="SSF64263">
    <property type="entry name" value="Prokaryotic ribosomal protein L17"/>
    <property type="match status" value="1"/>
</dbReference>
<dbReference type="Proteomes" id="UP000230353">
    <property type="component" value="Unassembled WGS sequence"/>
</dbReference>
<dbReference type="InterPro" id="IPR036373">
    <property type="entry name" value="Ribosomal_bL17_sf"/>
</dbReference>
<comment type="caution">
    <text evidence="6">The sequence shown here is derived from an EMBL/GenBank/DDBJ whole genome shotgun (WGS) entry which is preliminary data.</text>
</comment>
<comment type="subunit">
    <text evidence="4">Part of the 50S ribosomal subunit. Contacts protein L32.</text>
</comment>
<dbReference type="AlphaFoldDB" id="A0A2H0WL37"/>
<dbReference type="Gene3D" id="3.90.1030.10">
    <property type="entry name" value="Ribosomal protein L17"/>
    <property type="match status" value="1"/>
</dbReference>
<dbReference type="InterPro" id="IPR000456">
    <property type="entry name" value="Ribosomal_bL17"/>
</dbReference>
<name>A0A2H0WL37_9BACT</name>
<proteinExistence type="inferred from homology"/>
<dbReference type="PANTHER" id="PTHR14413">
    <property type="entry name" value="RIBOSOMAL PROTEIN L17"/>
    <property type="match status" value="1"/>
</dbReference>
<sequence>MKHHSKIRKLGRKRDQRKALYKTLMSSLVKYGKIETTEAKAKEIRPTTEKLVTKARTKTLANQRLLFKHLSKEAARKMINEIGSRYENKKGGYTRIIKLGPRRGDAAARAIIEFV</sequence>
<evidence type="ECO:0000256" key="3">
    <source>
        <dbReference type="ARBA" id="ARBA00023274"/>
    </source>
</evidence>
<dbReference type="InterPro" id="IPR047859">
    <property type="entry name" value="Ribosomal_bL17_CS"/>
</dbReference>
<evidence type="ECO:0000313" key="7">
    <source>
        <dbReference type="Proteomes" id="UP000230353"/>
    </source>
</evidence>
<dbReference type="GO" id="GO:0003735">
    <property type="term" value="F:structural constituent of ribosome"/>
    <property type="evidence" value="ECO:0007669"/>
    <property type="project" value="InterPro"/>
</dbReference>
<organism evidence="6 7">
    <name type="scientific">Candidatus Tagabacteria bacterium CG09_land_8_20_14_0_10_41_14</name>
    <dbReference type="NCBI Taxonomy" id="1975021"/>
    <lineage>
        <taxon>Bacteria</taxon>
        <taxon>Candidatus Tagaibacteriota</taxon>
    </lineage>
</organism>
<dbReference type="GO" id="GO:0006412">
    <property type="term" value="P:translation"/>
    <property type="evidence" value="ECO:0007669"/>
    <property type="project" value="UniProtKB-UniRule"/>
</dbReference>
<reference evidence="7" key="1">
    <citation type="submission" date="2017-09" db="EMBL/GenBank/DDBJ databases">
        <title>Depth-based differentiation of microbial function through sediment-hosted aquifers and enrichment of novel symbionts in the deep terrestrial subsurface.</title>
        <authorList>
            <person name="Probst A.J."/>
            <person name="Ladd B."/>
            <person name="Jarett J.K."/>
            <person name="Geller-Mcgrath D.E."/>
            <person name="Sieber C.M.K."/>
            <person name="Emerson J.B."/>
            <person name="Anantharaman K."/>
            <person name="Thomas B.C."/>
            <person name="Malmstrom R."/>
            <person name="Stieglmeier M."/>
            <person name="Klingl A."/>
            <person name="Woyke T."/>
            <person name="Ryan C.M."/>
            <person name="Banfield J.F."/>
        </authorList>
    </citation>
    <scope>NUCLEOTIDE SEQUENCE [LARGE SCALE GENOMIC DNA]</scope>
</reference>
<keyword evidence="3 4" id="KW-0687">Ribonucleoprotein</keyword>
<keyword evidence="2 4" id="KW-0689">Ribosomal protein</keyword>
<evidence type="ECO:0000256" key="1">
    <source>
        <dbReference type="ARBA" id="ARBA00008777"/>
    </source>
</evidence>
<dbReference type="EMBL" id="PEZL01000032">
    <property type="protein sequence ID" value="PIS13357.1"/>
    <property type="molecule type" value="Genomic_DNA"/>
</dbReference>
<evidence type="ECO:0000256" key="4">
    <source>
        <dbReference type="HAMAP-Rule" id="MF_01368"/>
    </source>
</evidence>
<comment type="similarity">
    <text evidence="1 4 5">Belongs to the bacterial ribosomal protein bL17 family.</text>
</comment>
<accession>A0A2H0WL37</accession>
<dbReference type="PANTHER" id="PTHR14413:SF16">
    <property type="entry name" value="LARGE RIBOSOMAL SUBUNIT PROTEIN BL17M"/>
    <property type="match status" value="1"/>
</dbReference>
<evidence type="ECO:0000313" key="6">
    <source>
        <dbReference type="EMBL" id="PIS13357.1"/>
    </source>
</evidence>
<dbReference type="Pfam" id="PF01196">
    <property type="entry name" value="Ribosomal_L17"/>
    <property type="match status" value="1"/>
</dbReference>
<dbReference type="GO" id="GO:0022625">
    <property type="term" value="C:cytosolic large ribosomal subunit"/>
    <property type="evidence" value="ECO:0007669"/>
    <property type="project" value="TreeGrafter"/>
</dbReference>
<evidence type="ECO:0000256" key="2">
    <source>
        <dbReference type="ARBA" id="ARBA00022980"/>
    </source>
</evidence>
<dbReference type="NCBIfam" id="TIGR00059">
    <property type="entry name" value="L17"/>
    <property type="match status" value="1"/>
</dbReference>
<protein>
    <recommendedName>
        <fullName evidence="4">Large ribosomal subunit protein bL17</fullName>
    </recommendedName>
</protein>
<evidence type="ECO:0000256" key="5">
    <source>
        <dbReference type="RuleBase" id="RU000660"/>
    </source>
</evidence>